<reference evidence="3" key="1">
    <citation type="submission" date="2019-03" db="EMBL/GenBank/DDBJ databases">
        <authorList>
            <person name="Danneels B."/>
        </authorList>
    </citation>
    <scope>NUCLEOTIDE SEQUENCE</scope>
</reference>
<evidence type="ECO:0000313" key="2">
    <source>
        <dbReference type="EMBL" id="VFR38228.1"/>
    </source>
</evidence>
<evidence type="ECO:0000313" key="3">
    <source>
        <dbReference type="EMBL" id="VFR58556.1"/>
    </source>
</evidence>
<dbReference type="EMBL" id="CAADIA010000011">
    <property type="protein sequence ID" value="VFR38228.1"/>
    <property type="molecule type" value="Genomic_DNA"/>
</dbReference>
<accession>A0A484S7Q0</accession>
<proteinExistence type="predicted"/>
<organism evidence="3">
    <name type="scientific">plant metagenome</name>
    <dbReference type="NCBI Taxonomy" id="1297885"/>
    <lineage>
        <taxon>unclassified sequences</taxon>
        <taxon>metagenomes</taxon>
        <taxon>organismal metagenomes</taxon>
    </lineage>
</organism>
<feature type="compositionally biased region" description="Basic and acidic residues" evidence="1">
    <location>
        <begin position="7"/>
        <end position="17"/>
    </location>
</feature>
<protein>
    <submittedName>
        <fullName evidence="3">Uncharacterized protein</fullName>
    </submittedName>
</protein>
<dbReference type="EMBL" id="CAADIF010000002">
    <property type="protein sequence ID" value="VFR58556.1"/>
    <property type="molecule type" value="Genomic_DNA"/>
</dbReference>
<evidence type="ECO:0000256" key="1">
    <source>
        <dbReference type="SAM" id="MobiDB-lite"/>
    </source>
</evidence>
<feature type="region of interest" description="Disordered" evidence="1">
    <location>
        <begin position="1"/>
        <end position="62"/>
    </location>
</feature>
<gene>
    <name evidence="2" type="ORF">ANK1_2918</name>
    <name evidence="3" type="ORF">ANK2_2919</name>
</gene>
<name>A0A484S7Q0_9ZZZZ</name>
<sequence>MSSTITRDAHADGRRAGEPLGASSLISKTPTGGATPAHRGAGQDRSNEGPGSPDGGLCRSSS</sequence>
<dbReference type="AlphaFoldDB" id="A0A484S7Q0"/>